<sequence length="96" mass="10723">MFVPRALRLFPLFLLLWIIGKLVLKTHNKLALQGGMALVVTVNLWQTRFASEGDNCTLFYAVLGRHVLFPPAKCSMGSNLKYQGSTVTLCEHECAI</sequence>
<keyword evidence="2" id="KW-1185">Reference proteome</keyword>
<proteinExistence type="predicted"/>
<gene>
    <name evidence="1" type="ORF">AVEN_245294_1</name>
</gene>
<protein>
    <submittedName>
        <fullName evidence="1">Uncharacterized protein</fullName>
    </submittedName>
</protein>
<dbReference type="AlphaFoldDB" id="A0A4Y2TGQ9"/>
<accession>A0A4Y2TGQ9</accession>
<comment type="caution">
    <text evidence="1">The sequence shown here is derived from an EMBL/GenBank/DDBJ whole genome shotgun (WGS) entry which is preliminary data.</text>
</comment>
<evidence type="ECO:0000313" key="1">
    <source>
        <dbReference type="EMBL" id="GBN98953.1"/>
    </source>
</evidence>
<organism evidence="1 2">
    <name type="scientific">Araneus ventricosus</name>
    <name type="common">Orbweaver spider</name>
    <name type="synonym">Epeira ventricosa</name>
    <dbReference type="NCBI Taxonomy" id="182803"/>
    <lineage>
        <taxon>Eukaryota</taxon>
        <taxon>Metazoa</taxon>
        <taxon>Ecdysozoa</taxon>
        <taxon>Arthropoda</taxon>
        <taxon>Chelicerata</taxon>
        <taxon>Arachnida</taxon>
        <taxon>Araneae</taxon>
        <taxon>Araneomorphae</taxon>
        <taxon>Entelegynae</taxon>
        <taxon>Araneoidea</taxon>
        <taxon>Araneidae</taxon>
        <taxon>Araneus</taxon>
    </lineage>
</organism>
<dbReference type="Proteomes" id="UP000499080">
    <property type="component" value="Unassembled WGS sequence"/>
</dbReference>
<reference evidence="1 2" key="1">
    <citation type="journal article" date="2019" name="Sci. Rep.">
        <title>Orb-weaving spider Araneus ventricosus genome elucidates the spidroin gene catalogue.</title>
        <authorList>
            <person name="Kono N."/>
            <person name="Nakamura H."/>
            <person name="Ohtoshi R."/>
            <person name="Moran D.A.P."/>
            <person name="Shinohara A."/>
            <person name="Yoshida Y."/>
            <person name="Fujiwara M."/>
            <person name="Mori M."/>
            <person name="Tomita M."/>
            <person name="Arakawa K."/>
        </authorList>
    </citation>
    <scope>NUCLEOTIDE SEQUENCE [LARGE SCALE GENOMIC DNA]</scope>
</reference>
<evidence type="ECO:0000313" key="2">
    <source>
        <dbReference type="Proteomes" id="UP000499080"/>
    </source>
</evidence>
<name>A0A4Y2TGQ9_ARAVE</name>
<dbReference type="EMBL" id="BGPR01028035">
    <property type="protein sequence ID" value="GBN98953.1"/>
    <property type="molecule type" value="Genomic_DNA"/>
</dbReference>